<dbReference type="Pfam" id="PF07690">
    <property type="entry name" value="MFS_1"/>
    <property type="match status" value="1"/>
</dbReference>
<feature type="transmembrane region" description="Helical" evidence="5">
    <location>
        <begin position="161"/>
        <end position="186"/>
    </location>
</feature>
<evidence type="ECO:0000256" key="2">
    <source>
        <dbReference type="ARBA" id="ARBA00022989"/>
    </source>
</evidence>
<dbReference type="CDD" id="cd17339">
    <property type="entry name" value="MFS_NIMT_CynX_like"/>
    <property type="match status" value="1"/>
</dbReference>
<dbReference type="PANTHER" id="PTHR23523:SF2">
    <property type="entry name" value="2-NITROIMIDAZOLE TRANSPORTER"/>
    <property type="match status" value="1"/>
</dbReference>
<accession>A0ABU3BNF5</accession>
<dbReference type="PROSITE" id="PS50850">
    <property type="entry name" value="MFS"/>
    <property type="match status" value="1"/>
</dbReference>
<dbReference type="PANTHER" id="PTHR23523">
    <property type="match status" value="1"/>
</dbReference>
<feature type="transmembrane region" description="Helical" evidence="5">
    <location>
        <begin position="390"/>
        <end position="410"/>
    </location>
</feature>
<dbReference type="InterPro" id="IPR036259">
    <property type="entry name" value="MFS_trans_sf"/>
</dbReference>
<feature type="domain" description="Major facilitator superfamily (MFS) profile" evidence="6">
    <location>
        <begin position="36"/>
        <end position="414"/>
    </location>
</feature>
<feature type="transmembrane region" description="Helical" evidence="5">
    <location>
        <begin position="192"/>
        <end position="210"/>
    </location>
</feature>
<evidence type="ECO:0000256" key="5">
    <source>
        <dbReference type="SAM" id="Phobius"/>
    </source>
</evidence>
<feature type="transmembrane region" description="Helical" evidence="5">
    <location>
        <begin position="234"/>
        <end position="256"/>
    </location>
</feature>
<dbReference type="InterPro" id="IPR020846">
    <property type="entry name" value="MFS_dom"/>
</dbReference>
<feature type="compositionally biased region" description="Pro residues" evidence="4">
    <location>
        <begin position="1"/>
        <end position="10"/>
    </location>
</feature>
<keyword evidence="8" id="KW-1185">Reference proteome</keyword>
<gene>
    <name evidence="7" type="ORF">RM540_03600</name>
</gene>
<feature type="transmembrane region" description="Helical" evidence="5">
    <location>
        <begin position="326"/>
        <end position="347"/>
    </location>
</feature>
<dbReference type="InterPro" id="IPR052524">
    <property type="entry name" value="MFS_Cyanate_Porter"/>
</dbReference>
<protein>
    <submittedName>
        <fullName evidence="7">MFS transporter</fullName>
    </submittedName>
</protein>
<feature type="compositionally biased region" description="Low complexity" evidence="4">
    <location>
        <begin position="11"/>
        <end position="23"/>
    </location>
</feature>
<organism evidence="7 8">
    <name type="scientific">Rubrivirga litoralis</name>
    <dbReference type="NCBI Taxonomy" id="3075598"/>
    <lineage>
        <taxon>Bacteria</taxon>
        <taxon>Pseudomonadati</taxon>
        <taxon>Rhodothermota</taxon>
        <taxon>Rhodothermia</taxon>
        <taxon>Rhodothermales</taxon>
        <taxon>Rubricoccaceae</taxon>
        <taxon>Rubrivirga</taxon>
    </lineage>
</organism>
<reference evidence="7 8" key="1">
    <citation type="submission" date="2023-09" db="EMBL/GenBank/DDBJ databases">
        <authorList>
            <person name="Rey-Velasco X."/>
        </authorList>
    </citation>
    <scope>NUCLEOTIDE SEQUENCE [LARGE SCALE GENOMIC DNA]</scope>
    <source>
        <strain evidence="7 8">F394</strain>
    </source>
</reference>
<dbReference type="EMBL" id="JAVRHT010000005">
    <property type="protein sequence ID" value="MDT0630822.1"/>
    <property type="molecule type" value="Genomic_DNA"/>
</dbReference>
<evidence type="ECO:0000256" key="1">
    <source>
        <dbReference type="ARBA" id="ARBA00022692"/>
    </source>
</evidence>
<feature type="transmembrane region" description="Helical" evidence="5">
    <location>
        <begin position="124"/>
        <end position="149"/>
    </location>
</feature>
<name>A0ABU3BNF5_9BACT</name>
<dbReference type="Gene3D" id="1.20.1250.20">
    <property type="entry name" value="MFS general substrate transporter like domains"/>
    <property type="match status" value="2"/>
</dbReference>
<proteinExistence type="predicted"/>
<dbReference type="SUPFAM" id="SSF103473">
    <property type="entry name" value="MFS general substrate transporter"/>
    <property type="match status" value="1"/>
</dbReference>
<keyword evidence="3 5" id="KW-0472">Membrane</keyword>
<feature type="region of interest" description="Disordered" evidence="4">
    <location>
        <begin position="1"/>
        <end position="27"/>
    </location>
</feature>
<keyword evidence="2 5" id="KW-1133">Transmembrane helix</keyword>
<sequence length="423" mass="42745">MTPDPPPVPAPLATAPPAATPSAAAPPAPVPPSGRALLVAGIVLVALNLRPALAGVGPLVADIRLATGLSNTALGLLTTLPLLAFGVVSAFTPVVTRRLGMEGAIGLALVLIGGGVAVRAVPSVALLFAGTVVLGVGIALGNVLLPALVKRDFSDRSGPMTSLYSSAMGMGATVAAGVSVPLAAAVGWRGALGAWALLAAAALAVWAPQLRRRTRTARRGTVLDSLRDLGRSRLAWAVALFMGLQSLAFYVILAWLPDLLQSRGLNAEEAGWMLALSQAAGIAGSAVAPLWAGRMRDQRPIIWTLAVLEAVALAGLLFAGTTLVGVWVGLLGFVLGGSFGLSLLFLAIRADTPETAAELSGMAQSVGYLVAAVGPALFGGLHDLTGGWTVPLLSLVVVLVVKVAVGLPAARDEQVRRADAPGP</sequence>
<evidence type="ECO:0000313" key="8">
    <source>
        <dbReference type="Proteomes" id="UP001267426"/>
    </source>
</evidence>
<dbReference type="RefSeq" id="WP_311662158.1">
    <property type="nucleotide sequence ID" value="NZ_JAVRHT010000005.1"/>
</dbReference>
<evidence type="ECO:0000259" key="6">
    <source>
        <dbReference type="PROSITE" id="PS50850"/>
    </source>
</evidence>
<dbReference type="Proteomes" id="UP001267426">
    <property type="component" value="Unassembled WGS sequence"/>
</dbReference>
<comment type="caution">
    <text evidence="7">The sequence shown here is derived from an EMBL/GenBank/DDBJ whole genome shotgun (WGS) entry which is preliminary data.</text>
</comment>
<feature type="transmembrane region" description="Helical" evidence="5">
    <location>
        <begin position="301"/>
        <end position="320"/>
    </location>
</feature>
<feature type="transmembrane region" description="Helical" evidence="5">
    <location>
        <begin position="73"/>
        <end position="92"/>
    </location>
</feature>
<keyword evidence="1 5" id="KW-0812">Transmembrane</keyword>
<evidence type="ECO:0000313" key="7">
    <source>
        <dbReference type="EMBL" id="MDT0630822.1"/>
    </source>
</evidence>
<evidence type="ECO:0000256" key="4">
    <source>
        <dbReference type="SAM" id="MobiDB-lite"/>
    </source>
</evidence>
<feature type="transmembrane region" description="Helical" evidence="5">
    <location>
        <begin position="99"/>
        <end position="118"/>
    </location>
</feature>
<feature type="transmembrane region" description="Helical" evidence="5">
    <location>
        <begin position="271"/>
        <end position="292"/>
    </location>
</feature>
<feature type="transmembrane region" description="Helical" evidence="5">
    <location>
        <begin position="359"/>
        <end position="378"/>
    </location>
</feature>
<evidence type="ECO:0000256" key="3">
    <source>
        <dbReference type="ARBA" id="ARBA00023136"/>
    </source>
</evidence>
<dbReference type="InterPro" id="IPR011701">
    <property type="entry name" value="MFS"/>
</dbReference>